<comment type="function">
    <text evidence="2 8">Low-potential electron donor to a number of redox enzymes.</text>
</comment>
<keyword evidence="4 8" id="KW-0813">Transport</keyword>
<accession>A0ABS8YSL5</accession>
<dbReference type="InterPro" id="IPR029039">
    <property type="entry name" value="Flavoprotein-like_sf"/>
</dbReference>
<evidence type="ECO:0000256" key="1">
    <source>
        <dbReference type="ARBA" id="ARBA00001917"/>
    </source>
</evidence>
<keyword evidence="11" id="KW-1185">Reference proteome</keyword>
<evidence type="ECO:0000313" key="11">
    <source>
        <dbReference type="Proteomes" id="UP001199916"/>
    </source>
</evidence>
<feature type="domain" description="Flavodoxin-like" evidence="9">
    <location>
        <begin position="4"/>
        <end position="143"/>
    </location>
</feature>
<comment type="caution">
    <text evidence="10">The sequence shown here is derived from an EMBL/GenBank/DDBJ whole genome shotgun (WGS) entry which is preliminary data.</text>
</comment>
<evidence type="ECO:0000256" key="2">
    <source>
        <dbReference type="ARBA" id="ARBA00003297"/>
    </source>
</evidence>
<dbReference type="InterPro" id="IPR050619">
    <property type="entry name" value="Flavodoxin"/>
</dbReference>
<dbReference type="NCBIfam" id="TIGR01753">
    <property type="entry name" value="flav_short"/>
    <property type="match status" value="1"/>
</dbReference>
<dbReference type="SUPFAM" id="SSF52218">
    <property type="entry name" value="Flavoproteins"/>
    <property type="match status" value="1"/>
</dbReference>
<evidence type="ECO:0000256" key="4">
    <source>
        <dbReference type="ARBA" id="ARBA00022448"/>
    </source>
</evidence>
<keyword evidence="5 8" id="KW-0285">Flavoprotein</keyword>
<evidence type="ECO:0000256" key="8">
    <source>
        <dbReference type="RuleBase" id="RU367037"/>
    </source>
</evidence>
<organism evidence="10 11">
    <name type="scientific">Paenibacillus profundus</name>
    <dbReference type="NCBI Taxonomy" id="1173085"/>
    <lineage>
        <taxon>Bacteria</taxon>
        <taxon>Bacillati</taxon>
        <taxon>Bacillota</taxon>
        <taxon>Bacilli</taxon>
        <taxon>Bacillales</taxon>
        <taxon>Paenibacillaceae</taxon>
        <taxon>Paenibacillus</taxon>
    </lineage>
</organism>
<dbReference type="InterPro" id="IPR001226">
    <property type="entry name" value="Flavodoxin_CS"/>
</dbReference>
<dbReference type="InterPro" id="IPR008254">
    <property type="entry name" value="Flavodoxin/NO_synth"/>
</dbReference>
<evidence type="ECO:0000259" key="9">
    <source>
        <dbReference type="PROSITE" id="PS50902"/>
    </source>
</evidence>
<evidence type="ECO:0000256" key="6">
    <source>
        <dbReference type="ARBA" id="ARBA00022643"/>
    </source>
</evidence>
<evidence type="ECO:0000313" key="10">
    <source>
        <dbReference type="EMBL" id="MCE5173302.1"/>
    </source>
</evidence>
<dbReference type="PANTHER" id="PTHR42809">
    <property type="entry name" value="FLAVODOXIN 2"/>
    <property type="match status" value="1"/>
</dbReference>
<dbReference type="PROSITE" id="PS00201">
    <property type="entry name" value="FLAVODOXIN"/>
    <property type="match status" value="1"/>
</dbReference>
<keyword evidence="7 8" id="KW-0249">Electron transport</keyword>
<name>A0ABS8YSL5_9BACL</name>
<reference evidence="10 11" key="1">
    <citation type="submission" date="2021-11" db="EMBL/GenBank/DDBJ databases">
        <title>Draft genome sequence of Paenibacillus profundus YoMME, a new Gram-positive bacteria with exoelectrogenic properties.</title>
        <authorList>
            <person name="Hubenova Y."/>
            <person name="Hubenova E."/>
            <person name="Manasiev Y."/>
            <person name="Peykov S."/>
            <person name="Mitov M."/>
        </authorList>
    </citation>
    <scope>NUCLEOTIDE SEQUENCE [LARGE SCALE GENOMIC DNA]</scope>
    <source>
        <strain evidence="10 11">YoMME</strain>
    </source>
</reference>
<sequence length="165" mass="17681">MPKIILIFASMSGNTEEMADAIAKGVREAEGNLTVMDVMDAYAADLTDYDGILLGAYTWGDGELPNEFLDFYDEMEELDLSGKKAAVFGSCDSSYPEVGKAVDILIDRLRELGGDIVQDGLKVELTPSASDKQLCREFGRTFANSVVDGALQAGNLSGAVPFGNH</sequence>
<gene>
    <name evidence="10" type="ORF">LQV63_29025</name>
</gene>
<dbReference type="Gene3D" id="3.40.50.360">
    <property type="match status" value="1"/>
</dbReference>
<dbReference type="PANTHER" id="PTHR42809:SF1">
    <property type="entry name" value="FLAVODOXIN 1"/>
    <property type="match status" value="1"/>
</dbReference>
<dbReference type="PROSITE" id="PS50902">
    <property type="entry name" value="FLAVODOXIN_LIKE"/>
    <property type="match status" value="1"/>
</dbReference>
<evidence type="ECO:0000256" key="7">
    <source>
        <dbReference type="ARBA" id="ARBA00022982"/>
    </source>
</evidence>
<protein>
    <recommendedName>
        <fullName evidence="8">Flavodoxin</fullName>
    </recommendedName>
</protein>
<keyword evidence="6 8" id="KW-0288">FMN</keyword>
<comment type="similarity">
    <text evidence="3 8">Belongs to the flavodoxin family.</text>
</comment>
<dbReference type="InterPro" id="IPR010087">
    <property type="entry name" value="Flav_short"/>
</dbReference>
<evidence type="ECO:0000256" key="3">
    <source>
        <dbReference type="ARBA" id="ARBA00005267"/>
    </source>
</evidence>
<dbReference type="NCBIfam" id="NF005216">
    <property type="entry name" value="PRK06703.1"/>
    <property type="match status" value="1"/>
</dbReference>
<dbReference type="Proteomes" id="UP001199916">
    <property type="component" value="Unassembled WGS sequence"/>
</dbReference>
<comment type="cofactor">
    <cofactor evidence="1 8">
        <name>FMN</name>
        <dbReference type="ChEBI" id="CHEBI:58210"/>
    </cofactor>
</comment>
<proteinExistence type="inferred from homology"/>
<dbReference type="Pfam" id="PF00258">
    <property type="entry name" value="Flavodoxin_1"/>
    <property type="match status" value="1"/>
</dbReference>
<dbReference type="NCBIfam" id="NF005246">
    <property type="entry name" value="PRK06756.1"/>
    <property type="match status" value="1"/>
</dbReference>
<dbReference type="RefSeq" id="WP_233699274.1">
    <property type="nucleotide sequence ID" value="NZ_JAJNBZ010000046.1"/>
</dbReference>
<dbReference type="EMBL" id="JAJNBZ010000046">
    <property type="protein sequence ID" value="MCE5173302.1"/>
    <property type="molecule type" value="Genomic_DNA"/>
</dbReference>
<evidence type="ECO:0000256" key="5">
    <source>
        <dbReference type="ARBA" id="ARBA00022630"/>
    </source>
</evidence>